<protein>
    <submittedName>
        <fullName evidence="2">S-adenosyl-L-methionine-dependent methyltransferase</fullName>
    </submittedName>
</protein>
<evidence type="ECO:0000313" key="1">
    <source>
        <dbReference type="Proteomes" id="UP000887576"/>
    </source>
</evidence>
<proteinExistence type="predicted"/>
<sequence length="142" mass="16124">MDDTLLQGWISYRIFIAKCAKELVTKWSITPFHAADEEKLFVNPINKSTDLKVVTLGIGYDTKAEEEFKKSFPQTKFYGVDLDEVHSGKKYIEKLNGTFLKGLVGAKPGNYTASVMAYNNEAGYQDVQLPHMSFKEVLKEFK</sequence>
<dbReference type="WBParaSite" id="JU765_v2.g9461.t1">
    <property type="protein sequence ID" value="JU765_v2.g9461.t1"/>
    <property type="gene ID" value="JU765_v2.g9461"/>
</dbReference>
<name>A0AC34RSC7_9BILA</name>
<dbReference type="Proteomes" id="UP000887576">
    <property type="component" value="Unplaced"/>
</dbReference>
<accession>A0AC34RSC7</accession>
<reference evidence="2" key="1">
    <citation type="submission" date="2022-11" db="UniProtKB">
        <authorList>
            <consortium name="WormBaseParasite"/>
        </authorList>
    </citation>
    <scope>IDENTIFICATION</scope>
</reference>
<organism evidence="1 2">
    <name type="scientific">Panagrolaimus sp. JU765</name>
    <dbReference type="NCBI Taxonomy" id="591449"/>
    <lineage>
        <taxon>Eukaryota</taxon>
        <taxon>Metazoa</taxon>
        <taxon>Ecdysozoa</taxon>
        <taxon>Nematoda</taxon>
        <taxon>Chromadorea</taxon>
        <taxon>Rhabditida</taxon>
        <taxon>Tylenchina</taxon>
        <taxon>Panagrolaimomorpha</taxon>
        <taxon>Panagrolaimoidea</taxon>
        <taxon>Panagrolaimidae</taxon>
        <taxon>Panagrolaimus</taxon>
    </lineage>
</organism>
<evidence type="ECO:0000313" key="2">
    <source>
        <dbReference type="WBParaSite" id="JU765_v2.g9461.t1"/>
    </source>
</evidence>